<feature type="domain" description="Glycosyltransferase subfamily 4-like N-terminal" evidence="4">
    <location>
        <begin position="15"/>
        <end position="171"/>
    </location>
</feature>
<dbReference type="Pfam" id="PF00534">
    <property type="entry name" value="Glycos_transf_1"/>
    <property type="match status" value="1"/>
</dbReference>
<evidence type="ECO:0000256" key="1">
    <source>
        <dbReference type="ARBA" id="ARBA00022676"/>
    </source>
</evidence>
<dbReference type="CDD" id="cd03801">
    <property type="entry name" value="GT4_PimA-like"/>
    <property type="match status" value="1"/>
</dbReference>
<name>A0A419F382_9BACT</name>
<evidence type="ECO:0000313" key="6">
    <source>
        <dbReference type="Proteomes" id="UP000285961"/>
    </source>
</evidence>
<dbReference type="Pfam" id="PF13439">
    <property type="entry name" value="Glyco_transf_4"/>
    <property type="match status" value="1"/>
</dbReference>
<accession>A0A419F382</accession>
<dbReference type="PANTHER" id="PTHR12526">
    <property type="entry name" value="GLYCOSYLTRANSFERASE"/>
    <property type="match status" value="1"/>
</dbReference>
<comment type="caution">
    <text evidence="5">The sequence shown here is derived from an EMBL/GenBank/DDBJ whole genome shotgun (WGS) entry which is preliminary data.</text>
</comment>
<evidence type="ECO:0000313" key="5">
    <source>
        <dbReference type="EMBL" id="RJP72847.1"/>
    </source>
</evidence>
<dbReference type="SUPFAM" id="SSF53756">
    <property type="entry name" value="UDP-Glycosyltransferase/glycogen phosphorylase"/>
    <property type="match status" value="1"/>
</dbReference>
<dbReference type="InterPro" id="IPR001296">
    <property type="entry name" value="Glyco_trans_1"/>
</dbReference>
<evidence type="ECO:0000259" key="3">
    <source>
        <dbReference type="Pfam" id="PF00534"/>
    </source>
</evidence>
<dbReference type="EMBL" id="QZKI01000037">
    <property type="protein sequence ID" value="RJP72847.1"/>
    <property type="molecule type" value="Genomic_DNA"/>
</dbReference>
<reference evidence="5 6" key="1">
    <citation type="journal article" date="2017" name="ISME J.">
        <title>Energy and carbon metabolisms in a deep terrestrial subsurface fluid microbial community.</title>
        <authorList>
            <person name="Momper L."/>
            <person name="Jungbluth S.P."/>
            <person name="Lee M.D."/>
            <person name="Amend J.P."/>
        </authorList>
    </citation>
    <scope>NUCLEOTIDE SEQUENCE [LARGE SCALE GENOMIC DNA]</scope>
    <source>
        <strain evidence="5">SURF_17</strain>
    </source>
</reference>
<dbReference type="AlphaFoldDB" id="A0A419F382"/>
<keyword evidence="2 5" id="KW-0808">Transferase</keyword>
<dbReference type="Proteomes" id="UP000285961">
    <property type="component" value="Unassembled WGS sequence"/>
</dbReference>
<dbReference type="InterPro" id="IPR028098">
    <property type="entry name" value="Glyco_trans_4-like_N"/>
</dbReference>
<dbReference type="Gene3D" id="3.40.50.2000">
    <property type="entry name" value="Glycogen Phosphorylase B"/>
    <property type="match status" value="2"/>
</dbReference>
<protein>
    <submittedName>
        <fullName evidence="5">Glycosyltransferase family 1 protein</fullName>
    </submittedName>
</protein>
<dbReference type="PANTHER" id="PTHR12526:SF510">
    <property type="entry name" value="D-INOSITOL 3-PHOSPHATE GLYCOSYLTRANSFERASE"/>
    <property type="match status" value="1"/>
</dbReference>
<sequence length="476" mass="53562">MHKVLFASHTPMLTGAPHVIYNIATNVDRTQFEPLVLFPMEGPIIDKFRAAGIPVTVIDIGDMEWARLHIPMIEAFCVTKGIDLIHANTLHGYPFVSAAKALNIPCFWYIHEMLISGAETAYQVAQSDFLPAFAAATRIGAVSASCRDELLSFCEQRQLSAPHIDVVHNGILLPQDPKPHVPRDRTELLSIGNLSVHKGYHFILDAIAKIRSAGRSVSWTALGQGDLFYMGRLWAQAEELGIEDCIRFLTPVSDLARYLEQADIVVIPSLVESFGLAVAEAMAWKKPVVATNVGGLREVMVNGETGLLVPPENSDALAEAIIKFIENPEFARHCGEKARKHVQENFTTKKQIGQLQEIYLSLMTNFQRANHCSSEEREIARIYALLSKGLILTNEKFHLIDEEFHQVDNDHMSHSREIEHLRALLESEAQHLRHLNQYLSNVEKDIRTLETVVNNLLQKLPFRVYAKVNRLFSKRK</sequence>
<keyword evidence="1" id="KW-0328">Glycosyltransferase</keyword>
<dbReference type="GO" id="GO:0016757">
    <property type="term" value="F:glycosyltransferase activity"/>
    <property type="evidence" value="ECO:0007669"/>
    <property type="project" value="UniProtKB-KW"/>
</dbReference>
<evidence type="ECO:0000256" key="2">
    <source>
        <dbReference type="ARBA" id="ARBA00022679"/>
    </source>
</evidence>
<evidence type="ECO:0000259" key="4">
    <source>
        <dbReference type="Pfam" id="PF13439"/>
    </source>
</evidence>
<gene>
    <name evidence="5" type="ORF">C4532_05295</name>
</gene>
<proteinExistence type="predicted"/>
<feature type="domain" description="Glycosyl transferase family 1" evidence="3">
    <location>
        <begin position="179"/>
        <end position="341"/>
    </location>
</feature>
<organism evidence="5 6">
    <name type="scientific">Candidatus Abyssobacteria bacterium SURF_17</name>
    <dbReference type="NCBI Taxonomy" id="2093361"/>
    <lineage>
        <taxon>Bacteria</taxon>
        <taxon>Pseudomonadati</taxon>
        <taxon>Candidatus Hydrogenedentota</taxon>
        <taxon>Candidatus Abyssobacteria</taxon>
    </lineage>
</organism>